<gene>
    <name evidence="2" type="ORF">ILYODFUR_026291</name>
</gene>
<sequence>MSNVRRDKVSVCVCDSSPASVNDRTIRGWLNRRYIHTVTKLHSHPDPLCSSSSSTPLPYLFSPASPQKPKQKDWHPPDGFILGLWTLILLVFFKTYGVKHLKHIF</sequence>
<organism evidence="2 3">
    <name type="scientific">Ilyodon furcidens</name>
    <name type="common">goldbreast splitfin</name>
    <dbReference type="NCBI Taxonomy" id="33524"/>
    <lineage>
        <taxon>Eukaryota</taxon>
        <taxon>Metazoa</taxon>
        <taxon>Chordata</taxon>
        <taxon>Craniata</taxon>
        <taxon>Vertebrata</taxon>
        <taxon>Euteleostomi</taxon>
        <taxon>Actinopterygii</taxon>
        <taxon>Neopterygii</taxon>
        <taxon>Teleostei</taxon>
        <taxon>Neoteleostei</taxon>
        <taxon>Acanthomorphata</taxon>
        <taxon>Ovalentaria</taxon>
        <taxon>Atherinomorphae</taxon>
        <taxon>Cyprinodontiformes</taxon>
        <taxon>Goodeidae</taxon>
        <taxon>Ilyodon</taxon>
    </lineage>
</organism>
<comment type="caution">
    <text evidence="2">The sequence shown here is derived from an EMBL/GenBank/DDBJ whole genome shotgun (WGS) entry which is preliminary data.</text>
</comment>
<dbReference type="Proteomes" id="UP001482620">
    <property type="component" value="Unassembled WGS sequence"/>
</dbReference>
<accession>A0ABV0UAB2</accession>
<name>A0ABV0UAB2_9TELE</name>
<keyword evidence="3" id="KW-1185">Reference proteome</keyword>
<evidence type="ECO:0000313" key="2">
    <source>
        <dbReference type="EMBL" id="MEQ2241527.1"/>
    </source>
</evidence>
<keyword evidence="1" id="KW-0472">Membrane</keyword>
<reference evidence="2 3" key="1">
    <citation type="submission" date="2021-06" db="EMBL/GenBank/DDBJ databases">
        <authorList>
            <person name="Palmer J.M."/>
        </authorList>
    </citation>
    <scope>NUCLEOTIDE SEQUENCE [LARGE SCALE GENOMIC DNA]</scope>
    <source>
        <strain evidence="3">if_2019</strain>
        <tissue evidence="2">Muscle</tissue>
    </source>
</reference>
<keyword evidence="1" id="KW-0812">Transmembrane</keyword>
<keyword evidence="1" id="KW-1133">Transmembrane helix</keyword>
<dbReference type="EMBL" id="JAHRIQ010061236">
    <property type="protein sequence ID" value="MEQ2241527.1"/>
    <property type="molecule type" value="Genomic_DNA"/>
</dbReference>
<protein>
    <submittedName>
        <fullName evidence="2">Uncharacterized protein</fullName>
    </submittedName>
</protein>
<evidence type="ECO:0000313" key="3">
    <source>
        <dbReference type="Proteomes" id="UP001482620"/>
    </source>
</evidence>
<proteinExistence type="predicted"/>
<feature type="transmembrane region" description="Helical" evidence="1">
    <location>
        <begin position="79"/>
        <end position="97"/>
    </location>
</feature>
<evidence type="ECO:0000256" key="1">
    <source>
        <dbReference type="SAM" id="Phobius"/>
    </source>
</evidence>